<dbReference type="AlphaFoldDB" id="A0A7Z0EN94"/>
<dbReference type="InterPro" id="IPR051405">
    <property type="entry name" value="phD/YefM_antitoxin"/>
</dbReference>
<accession>A0A7Z0EN94</accession>
<dbReference type="EMBL" id="JACCFS010000001">
    <property type="protein sequence ID" value="NYJ34330.1"/>
    <property type="molecule type" value="Genomic_DNA"/>
</dbReference>
<proteinExistence type="inferred from homology"/>
<dbReference type="NCBIfam" id="TIGR01552">
    <property type="entry name" value="phd_fam"/>
    <property type="match status" value="1"/>
</dbReference>
<dbReference type="Proteomes" id="UP000572051">
    <property type="component" value="Unassembled WGS sequence"/>
</dbReference>
<dbReference type="PANTHER" id="PTHR33713:SF10">
    <property type="entry name" value="ANTITOXIN YAFN"/>
    <property type="match status" value="1"/>
</dbReference>
<comment type="caution">
    <text evidence="3">The sequence shown here is derived from an EMBL/GenBank/DDBJ whole genome shotgun (WGS) entry which is preliminary data.</text>
</comment>
<dbReference type="PANTHER" id="PTHR33713">
    <property type="entry name" value="ANTITOXIN YAFN-RELATED"/>
    <property type="match status" value="1"/>
</dbReference>
<evidence type="ECO:0000313" key="3">
    <source>
        <dbReference type="EMBL" id="NYJ34330.1"/>
    </source>
</evidence>
<evidence type="ECO:0000256" key="2">
    <source>
        <dbReference type="RuleBase" id="RU362080"/>
    </source>
</evidence>
<protein>
    <recommendedName>
        <fullName evidence="2">Antitoxin</fullName>
    </recommendedName>
</protein>
<name>A0A7Z0EN94_9ACTN</name>
<evidence type="ECO:0000256" key="1">
    <source>
        <dbReference type="ARBA" id="ARBA00009981"/>
    </source>
</evidence>
<dbReference type="InterPro" id="IPR036165">
    <property type="entry name" value="YefM-like_sf"/>
</dbReference>
<sequence>METIPITEAKTRIAELADRAQREHADYTFTKNGRPAVVMMSVDQYESLMETLNILDDPETRADLTESAESEDFTTEEEMAELMNARLGKDSTA</sequence>
<evidence type="ECO:0000313" key="4">
    <source>
        <dbReference type="Proteomes" id="UP000572051"/>
    </source>
</evidence>
<comment type="function">
    <text evidence="2">Antitoxin component of a type II toxin-antitoxin (TA) system.</text>
</comment>
<dbReference type="InterPro" id="IPR006442">
    <property type="entry name" value="Antitoxin_Phd/YefM"/>
</dbReference>
<gene>
    <name evidence="3" type="ORF">HNR10_002211</name>
</gene>
<keyword evidence="4" id="KW-1185">Reference proteome</keyword>
<dbReference type="SUPFAM" id="SSF143120">
    <property type="entry name" value="YefM-like"/>
    <property type="match status" value="1"/>
</dbReference>
<reference evidence="3 4" key="1">
    <citation type="submission" date="2020-07" db="EMBL/GenBank/DDBJ databases">
        <title>Sequencing the genomes of 1000 actinobacteria strains.</title>
        <authorList>
            <person name="Klenk H.-P."/>
        </authorList>
    </citation>
    <scope>NUCLEOTIDE SEQUENCE [LARGE SCALE GENOMIC DNA]</scope>
    <source>
        <strain evidence="3 4">DSM 44442</strain>
    </source>
</reference>
<dbReference type="RefSeq" id="WP_179822917.1">
    <property type="nucleotide sequence ID" value="NZ_JACCFS010000001.1"/>
</dbReference>
<comment type="similarity">
    <text evidence="1 2">Belongs to the phD/YefM antitoxin family.</text>
</comment>
<dbReference type="Pfam" id="PF02604">
    <property type="entry name" value="PhdYeFM_antitox"/>
    <property type="match status" value="1"/>
</dbReference>
<organism evidence="3 4">
    <name type="scientific">Nocardiopsis aegyptia</name>
    <dbReference type="NCBI Taxonomy" id="220378"/>
    <lineage>
        <taxon>Bacteria</taxon>
        <taxon>Bacillati</taxon>
        <taxon>Actinomycetota</taxon>
        <taxon>Actinomycetes</taxon>
        <taxon>Streptosporangiales</taxon>
        <taxon>Nocardiopsidaceae</taxon>
        <taxon>Nocardiopsis</taxon>
    </lineage>
</organism>
<dbReference type="Gene3D" id="3.40.1620.10">
    <property type="entry name" value="YefM-like domain"/>
    <property type="match status" value="1"/>
</dbReference>